<dbReference type="SMART" id="SM00765">
    <property type="entry name" value="MANEC"/>
    <property type="match status" value="1"/>
</dbReference>
<evidence type="ECO:0000256" key="6">
    <source>
        <dbReference type="ARBA" id="ARBA00023180"/>
    </source>
</evidence>
<name>H3CGS7_TETNG</name>
<sequence>APPQAACSGAFRPGPEDFVLDSEDAVRGGAVLLDSAQVPSAEACQRACCERARCNLALLELRGRDAAGARNHTCVLFNCIHRNRFVCRFANQDGFRSFISNSASLRHLQGPTGGGGQAPPIADAGPDLVVQPGTVVLLNGIESVPLGGAHITAYRWTLLRGNDSVSMEPTDLPDQVSVSGLQAGSYTFQLTVTDSKQQSDAANVSVLVLSPQLSSTFCRAPVKVGPCRAAFPRWWFNASTGQCQPFTFGGCKGNSNNYLTEEDCVSACRGVAGTGAQTTHGGVWSLCSPSQLSCGSGCCLHKSLECDGVKHCSDGSDENHCSELNQTFSHLLEIEVDKKKARCSEPPYTGPCRASFPRWYYNPMDMRCVRFTGGCGANGNNFEEESRCESSCSGITASGIQLLRAESADGRAASSSGHIALAVLLAVAILALLAVLSFCFLKSRRGRYRRSQAAGPAHVVLSEQDTLVYNRTTEPM</sequence>
<dbReference type="InterPro" id="IPR023415">
    <property type="entry name" value="LDLR_class-A_CS"/>
</dbReference>
<keyword evidence="12" id="KW-1185">Reference proteome</keyword>
<evidence type="ECO:0000259" key="10">
    <source>
        <dbReference type="PROSITE" id="PS50986"/>
    </source>
</evidence>
<dbReference type="CDD" id="cd00112">
    <property type="entry name" value="LDLa"/>
    <property type="match status" value="1"/>
</dbReference>
<dbReference type="SMART" id="SM00131">
    <property type="entry name" value="KU"/>
    <property type="match status" value="2"/>
</dbReference>
<dbReference type="GeneTree" id="ENSGT00940000164935"/>
<dbReference type="Gene3D" id="4.10.410.10">
    <property type="entry name" value="Pancreatic trypsin inhibitor Kunitz domain"/>
    <property type="match status" value="2"/>
</dbReference>
<dbReference type="PROSITE" id="PS50986">
    <property type="entry name" value="MANSC"/>
    <property type="match status" value="1"/>
</dbReference>
<dbReference type="InterPro" id="IPR020901">
    <property type="entry name" value="Prtase_inh_Kunz-CS"/>
</dbReference>
<keyword evidence="4 8" id="KW-0472">Membrane</keyword>
<evidence type="ECO:0000256" key="7">
    <source>
        <dbReference type="PROSITE-ProRule" id="PRU00124"/>
    </source>
</evidence>
<feature type="transmembrane region" description="Helical" evidence="8">
    <location>
        <begin position="419"/>
        <end position="441"/>
    </location>
</feature>
<dbReference type="Gene3D" id="2.60.40.10">
    <property type="entry name" value="Immunoglobulins"/>
    <property type="match status" value="1"/>
</dbReference>
<dbReference type="PROSITE" id="PS00280">
    <property type="entry name" value="BPTI_KUNITZ_1"/>
    <property type="match status" value="1"/>
</dbReference>
<evidence type="ECO:0000313" key="11">
    <source>
        <dbReference type="Ensembl" id="ENSTNIP00000007455.1"/>
    </source>
</evidence>
<dbReference type="InParanoid" id="H3CGS7"/>
<dbReference type="GO" id="GO:0060429">
    <property type="term" value="P:epithelium development"/>
    <property type="evidence" value="ECO:0007669"/>
    <property type="project" value="TreeGrafter"/>
</dbReference>
<feature type="domain" description="BPTI/Kunitz inhibitor" evidence="9">
    <location>
        <begin position="218"/>
        <end position="268"/>
    </location>
</feature>
<dbReference type="Ensembl" id="ENSTNIT00000007614.1">
    <property type="protein sequence ID" value="ENSTNIP00000007455.1"/>
    <property type="gene ID" value="ENSTNIG00000004796.1"/>
</dbReference>
<reference evidence="11" key="3">
    <citation type="submission" date="2025-09" db="UniProtKB">
        <authorList>
            <consortium name="Ensembl"/>
        </authorList>
    </citation>
    <scope>IDENTIFICATION</scope>
</reference>
<organism evidence="11 12">
    <name type="scientific">Tetraodon nigroviridis</name>
    <name type="common">Spotted green pufferfish</name>
    <name type="synonym">Chelonodon nigroviridis</name>
    <dbReference type="NCBI Taxonomy" id="99883"/>
    <lineage>
        <taxon>Eukaryota</taxon>
        <taxon>Metazoa</taxon>
        <taxon>Chordata</taxon>
        <taxon>Craniata</taxon>
        <taxon>Vertebrata</taxon>
        <taxon>Euteleostomi</taxon>
        <taxon>Actinopterygii</taxon>
        <taxon>Neopterygii</taxon>
        <taxon>Teleostei</taxon>
        <taxon>Neoteleostei</taxon>
        <taxon>Acanthomorphata</taxon>
        <taxon>Eupercaria</taxon>
        <taxon>Tetraodontiformes</taxon>
        <taxon>Tetradontoidea</taxon>
        <taxon>Tetraodontidae</taxon>
        <taxon>Tetraodon</taxon>
    </lineage>
</organism>
<dbReference type="GO" id="GO:0004867">
    <property type="term" value="F:serine-type endopeptidase inhibitor activity"/>
    <property type="evidence" value="ECO:0007669"/>
    <property type="project" value="InterPro"/>
</dbReference>
<accession>H3CGS7</accession>
<evidence type="ECO:0000256" key="8">
    <source>
        <dbReference type="SAM" id="Phobius"/>
    </source>
</evidence>
<dbReference type="Pfam" id="PF22352">
    <property type="entry name" value="K319L-like_PKD"/>
    <property type="match status" value="1"/>
</dbReference>
<dbReference type="GO" id="GO:0030198">
    <property type="term" value="P:extracellular matrix organization"/>
    <property type="evidence" value="ECO:0007669"/>
    <property type="project" value="TreeGrafter"/>
</dbReference>
<dbReference type="InterPro" id="IPR013980">
    <property type="entry name" value="MANSC_dom"/>
</dbReference>
<dbReference type="AlphaFoldDB" id="H3CGS7"/>
<dbReference type="SMART" id="SM00192">
    <property type="entry name" value="LDLa"/>
    <property type="match status" value="1"/>
</dbReference>
<evidence type="ECO:0000256" key="4">
    <source>
        <dbReference type="ARBA" id="ARBA00023136"/>
    </source>
</evidence>
<keyword evidence="6" id="KW-0325">Glycoprotein</keyword>
<dbReference type="InterPro" id="IPR013783">
    <property type="entry name" value="Ig-like_fold"/>
</dbReference>
<dbReference type="CDD" id="cd00146">
    <property type="entry name" value="PKD"/>
    <property type="match status" value="1"/>
</dbReference>
<dbReference type="PANTHER" id="PTHR46750:SF1">
    <property type="entry name" value="KUNITZ-TYPE PROTEASE INHIBITOR 1"/>
    <property type="match status" value="1"/>
</dbReference>
<keyword evidence="8" id="KW-0812">Transmembrane</keyword>
<dbReference type="CDD" id="cd22624">
    <property type="entry name" value="Kunitz_HAI1_2-like"/>
    <property type="match status" value="1"/>
</dbReference>
<dbReference type="SUPFAM" id="SSF57424">
    <property type="entry name" value="LDL receptor-like module"/>
    <property type="match status" value="1"/>
</dbReference>
<feature type="disulfide bond" evidence="7">
    <location>
        <begin position="294"/>
        <end position="312"/>
    </location>
</feature>
<dbReference type="InterPro" id="IPR011106">
    <property type="entry name" value="MANSC_N"/>
</dbReference>
<reference evidence="11" key="2">
    <citation type="submission" date="2025-08" db="UniProtKB">
        <authorList>
            <consortium name="Ensembl"/>
        </authorList>
    </citation>
    <scope>IDENTIFICATION</scope>
</reference>
<feature type="domain" description="BPTI/Kunitz inhibitor" evidence="9">
    <location>
        <begin position="343"/>
        <end position="392"/>
    </location>
</feature>
<dbReference type="PROSITE" id="PS50068">
    <property type="entry name" value="LDLRA_2"/>
    <property type="match status" value="1"/>
</dbReference>
<feature type="disulfide bond" evidence="7">
    <location>
        <begin position="287"/>
        <end position="299"/>
    </location>
</feature>
<keyword evidence="2" id="KW-0732">Signal</keyword>
<protein>
    <recommendedName>
        <fullName evidence="13">Serine peptidase inhibitor, Kunitz type 1 b</fullName>
    </recommendedName>
</protein>
<keyword evidence="5 7" id="KW-1015">Disulfide bond</keyword>
<reference evidence="12" key="1">
    <citation type="journal article" date="2004" name="Nature">
        <title>Genome duplication in the teleost fish Tetraodon nigroviridis reveals the early vertebrate proto-karyotype.</title>
        <authorList>
            <person name="Jaillon O."/>
            <person name="Aury J.-M."/>
            <person name="Brunet F."/>
            <person name="Petit J.-L."/>
            <person name="Stange-Thomann N."/>
            <person name="Mauceli E."/>
            <person name="Bouneau L."/>
            <person name="Fischer C."/>
            <person name="Ozouf-Costaz C."/>
            <person name="Bernot A."/>
            <person name="Nicaud S."/>
            <person name="Jaffe D."/>
            <person name="Fisher S."/>
            <person name="Lutfalla G."/>
            <person name="Dossat C."/>
            <person name="Segurens B."/>
            <person name="Dasilva C."/>
            <person name="Salanoubat M."/>
            <person name="Levy M."/>
            <person name="Boudet N."/>
            <person name="Castellano S."/>
            <person name="Anthouard V."/>
            <person name="Jubin C."/>
            <person name="Castelli V."/>
            <person name="Katinka M."/>
            <person name="Vacherie B."/>
            <person name="Biemont C."/>
            <person name="Skalli Z."/>
            <person name="Cattolico L."/>
            <person name="Poulain J."/>
            <person name="De Berardinis V."/>
            <person name="Cruaud C."/>
            <person name="Duprat S."/>
            <person name="Brottier P."/>
            <person name="Coutanceau J.-P."/>
            <person name="Gouzy J."/>
            <person name="Parra G."/>
            <person name="Lardier G."/>
            <person name="Chapple C."/>
            <person name="McKernan K.J."/>
            <person name="McEwan P."/>
            <person name="Bosak S."/>
            <person name="Kellis M."/>
            <person name="Volff J.-N."/>
            <person name="Guigo R."/>
            <person name="Zody M.C."/>
            <person name="Mesirov J."/>
            <person name="Lindblad-Toh K."/>
            <person name="Birren B."/>
            <person name="Nusbaum C."/>
            <person name="Kahn D."/>
            <person name="Robinson-Rechavi M."/>
            <person name="Laudet V."/>
            <person name="Schachter V."/>
            <person name="Quetier F."/>
            <person name="Saurin W."/>
            <person name="Scarpelli C."/>
            <person name="Wincker P."/>
            <person name="Lander E.S."/>
            <person name="Weissenbach J."/>
            <person name="Roest Crollius H."/>
        </authorList>
    </citation>
    <scope>NUCLEOTIDE SEQUENCE [LARGE SCALE GENOMIC DNA]</scope>
</reference>
<keyword evidence="3 8" id="KW-1133">Transmembrane helix</keyword>
<dbReference type="InterPro" id="IPR002223">
    <property type="entry name" value="Kunitz_BPTI"/>
</dbReference>
<dbReference type="GO" id="GO:0005886">
    <property type="term" value="C:plasma membrane"/>
    <property type="evidence" value="ECO:0007669"/>
    <property type="project" value="TreeGrafter"/>
</dbReference>
<comment type="subcellular location">
    <subcellularLocation>
        <location evidence="1">Membrane</location>
    </subcellularLocation>
</comment>
<dbReference type="FunFam" id="4.10.410.10:FF:000006">
    <property type="entry name" value="Serine peptidase inhibitor, Kunitz type 1"/>
    <property type="match status" value="1"/>
</dbReference>
<dbReference type="InterPro" id="IPR036055">
    <property type="entry name" value="LDL_receptor-like_sf"/>
</dbReference>
<dbReference type="CDD" id="cd22623">
    <property type="entry name" value="Kunitz_HAI1_1-like"/>
    <property type="match status" value="1"/>
</dbReference>
<dbReference type="Pfam" id="PF07502">
    <property type="entry name" value="MANEC"/>
    <property type="match status" value="1"/>
</dbReference>
<evidence type="ECO:0000256" key="5">
    <source>
        <dbReference type="ARBA" id="ARBA00023157"/>
    </source>
</evidence>
<dbReference type="PROSITE" id="PS50279">
    <property type="entry name" value="BPTI_KUNITZ_2"/>
    <property type="match status" value="2"/>
</dbReference>
<proteinExistence type="predicted"/>
<dbReference type="PROSITE" id="PS01209">
    <property type="entry name" value="LDLRA_1"/>
    <property type="match status" value="1"/>
</dbReference>
<evidence type="ECO:0008006" key="13">
    <source>
        <dbReference type="Google" id="ProtNLM"/>
    </source>
</evidence>
<dbReference type="STRING" id="99883.ENSTNIP00000007455"/>
<feature type="domain" description="MANSC" evidence="10">
    <location>
        <begin position="14"/>
        <end position="98"/>
    </location>
</feature>
<dbReference type="SUPFAM" id="SSF57362">
    <property type="entry name" value="BPTI-like"/>
    <property type="match status" value="2"/>
</dbReference>
<feature type="disulfide bond" evidence="7">
    <location>
        <begin position="306"/>
        <end position="321"/>
    </location>
</feature>
<dbReference type="HOGENOM" id="CLU_032314_1_0_1"/>
<evidence type="ECO:0000256" key="1">
    <source>
        <dbReference type="ARBA" id="ARBA00004370"/>
    </source>
</evidence>
<dbReference type="InterPro" id="IPR036880">
    <property type="entry name" value="Kunitz_BPTI_sf"/>
</dbReference>
<dbReference type="InterPro" id="IPR035986">
    <property type="entry name" value="PKD_dom_sf"/>
</dbReference>
<dbReference type="Proteomes" id="UP000007303">
    <property type="component" value="Unassembled WGS sequence"/>
</dbReference>
<dbReference type="OMA" id="HRNRFVC"/>
<dbReference type="Pfam" id="PF00014">
    <property type="entry name" value="Kunitz_BPTI"/>
    <property type="match status" value="2"/>
</dbReference>
<dbReference type="Gene3D" id="4.10.400.10">
    <property type="entry name" value="Low-density Lipoprotein Receptor"/>
    <property type="match status" value="1"/>
</dbReference>
<evidence type="ECO:0000256" key="3">
    <source>
        <dbReference type="ARBA" id="ARBA00022989"/>
    </source>
</evidence>
<dbReference type="PRINTS" id="PR00759">
    <property type="entry name" value="BASICPTASE"/>
</dbReference>
<dbReference type="InterPro" id="IPR002172">
    <property type="entry name" value="LDrepeatLR_classA_rpt"/>
</dbReference>
<dbReference type="Pfam" id="PF00057">
    <property type="entry name" value="Ldl_recept_a"/>
    <property type="match status" value="1"/>
</dbReference>
<dbReference type="SUPFAM" id="SSF49299">
    <property type="entry name" value="PKD domain"/>
    <property type="match status" value="1"/>
</dbReference>
<evidence type="ECO:0000259" key="9">
    <source>
        <dbReference type="PROSITE" id="PS50279"/>
    </source>
</evidence>
<evidence type="ECO:0000313" key="12">
    <source>
        <dbReference type="Proteomes" id="UP000007303"/>
    </source>
</evidence>
<dbReference type="GO" id="GO:0008544">
    <property type="term" value="P:epidermis development"/>
    <property type="evidence" value="ECO:0007669"/>
    <property type="project" value="TreeGrafter"/>
</dbReference>
<evidence type="ECO:0000256" key="2">
    <source>
        <dbReference type="ARBA" id="ARBA00022729"/>
    </source>
</evidence>
<dbReference type="PANTHER" id="PTHR46750">
    <property type="entry name" value="KUNITZ-TYPE PROTEASE INHIBITOR 1"/>
    <property type="match status" value="1"/>
</dbReference>